<sequence>MAQTLSTMEVAYCFVEVFNKSSQQWELLFDERNLNYDFSIFISGYNEITKQQSYYYSYPELPEKTDVFFNSDIDSHALLHCFRKIENQSRAFNKKKGLPQNVSSDLQSKYNFLFNEIGICCEASCIILHELTHFDYDQLFNIYSLPKYRFKELKTFCYEDLKAGSEKFISYRDYLGKAYFEELEYLQSFEDSCSVRIIYFVEDRTELWESLEAVAPYFKGQINIVKRLYNISDKSYWDIESMNYNLLSYFIKKVSRNETENDRIEYLAAKARDLVLDNLKPLFTGTVADNSRNHLISRFEIAEKLFVLGCNKGKADISYFRNLWEMQYGWVYKSAKREMFLLRTIYERQVVALVDFVNGITENPDDDTLIDQLKKDLEN</sequence>
<dbReference type="Proteomes" id="UP000182124">
    <property type="component" value="Unassembled WGS sequence"/>
</dbReference>
<dbReference type="EMBL" id="FMTY01000001">
    <property type="protein sequence ID" value="SCX00246.1"/>
    <property type="molecule type" value="Genomic_DNA"/>
</dbReference>
<gene>
    <name evidence="1" type="ORF">SAMN02927925_00128</name>
</gene>
<dbReference type="STRING" id="329186.SAMN02927925_00128"/>
<protein>
    <submittedName>
        <fullName evidence="1">Uncharacterized protein</fullName>
    </submittedName>
</protein>
<name>A0A1G4V2L6_9FLAO</name>
<evidence type="ECO:0000313" key="2">
    <source>
        <dbReference type="Proteomes" id="UP000182124"/>
    </source>
</evidence>
<reference evidence="1 2" key="1">
    <citation type="submission" date="2016-10" db="EMBL/GenBank/DDBJ databases">
        <authorList>
            <person name="de Groot N.N."/>
        </authorList>
    </citation>
    <scope>NUCLEOTIDE SEQUENCE [LARGE SCALE GENOMIC DNA]</scope>
    <source>
        <strain evidence="1 2">CGMCC 1.3801</strain>
    </source>
</reference>
<accession>A0A1G4V2L6</accession>
<evidence type="ECO:0000313" key="1">
    <source>
        <dbReference type="EMBL" id="SCX00246.1"/>
    </source>
</evidence>
<dbReference type="AlphaFoldDB" id="A0A1G4V2L6"/>
<proteinExistence type="predicted"/>
<dbReference type="RefSeq" id="WP_143000887.1">
    <property type="nucleotide sequence ID" value="NZ_FMTY01000001.1"/>
</dbReference>
<organism evidence="1 2">
    <name type="scientific">Flavobacterium saliperosum</name>
    <dbReference type="NCBI Taxonomy" id="329186"/>
    <lineage>
        <taxon>Bacteria</taxon>
        <taxon>Pseudomonadati</taxon>
        <taxon>Bacteroidota</taxon>
        <taxon>Flavobacteriia</taxon>
        <taxon>Flavobacteriales</taxon>
        <taxon>Flavobacteriaceae</taxon>
        <taxon>Flavobacterium</taxon>
    </lineage>
</organism>